<reference evidence="2 3" key="1">
    <citation type="submission" date="2018-05" db="EMBL/GenBank/DDBJ databases">
        <title>Draft genome sequence of Scytalidium lignicola DSM 105466, a ubiquitous saprotrophic fungus.</title>
        <authorList>
            <person name="Buettner E."/>
            <person name="Gebauer A.M."/>
            <person name="Hofrichter M."/>
            <person name="Liers C."/>
            <person name="Kellner H."/>
        </authorList>
    </citation>
    <scope>NUCLEOTIDE SEQUENCE [LARGE SCALE GENOMIC DNA]</scope>
    <source>
        <strain evidence="2 3">DSM 105466</strain>
    </source>
</reference>
<dbReference type="InterPro" id="IPR051783">
    <property type="entry name" value="NAD(P)-dependent_oxidoreduct"/>
</dbReference>
<dbReference type="PANTHER" id="PTHR48079:SF6">
    <property type="entry name" value="NAD(P)-BINDING DOMAIN-CONTAINING PROTEIN-RELATED"/>
    <property type="match status" value="1"/>
</dbReference>
<dbReference type="GO" id="GO:0005737">
    <property type="term" value="C:cytoplasm"/>
    <property type="evidence" value="ECO:0007669"/>
    <property type="project" value="TreeGrafter"/>
</dbReference>
<dbReference type="PANTHER" id="PTHR48079">
    <property type="entry name" value="PROTEIN YEEZ"/>
    <property type="match status" value="1"/>
</dbReference>
<gene>
    <name evidence="2" type="ORF">B7463_g4586</name>
</gene>
<evidence type="ECO:0000259" key="1">
    <source>
        <dbReference type="Pfam" id="PF01370"/>
    </source>
</evidence>
<dbReference type="InterPro" id="IPR036291">
    <property type="entry name" value="NAD(P)-bd_dom_sf"/>
</dbReference>
<protein>
    <recommendedName>
        <fullName evidence="1">NAD-dependent epimerase/dehydratase domain-containing protein</fullName>
    </recommendedName>
</protein>
<dbReference type="SUPFAM" id="SSF51735">
    <property type="entry name" value="NAD(P)-binding Rossmann-fold domains"/>
    <property type="match status" value="1"/>
</dbReference>
<proteinExistence type="predicted"/>
<sequence length="355" mass="39072">MAQNILVTGAAGYVGGSIFADFLSRKGGPIKAAKIYAAVRSQDQVHPVSKLGINVIQIDLYDEKDVLESVLSNEIDIVVHAASSIVTPLAVNLIKALGKRREAGGKPTYLIHTSVATVFAEEAGWPYGQAKDDAPLFEREKELAAEYHPVRETNIAVVEQAKANGVAAFNVALPTVYGRGTGAAKKLSVSIPAYVRVSMKHHIVHKFEKDGNPPGIHISDLTELYALIVENILRQEPIPSGDKGYYFAVAHRVPWWRTMDSLAEHLYRRRLVAEPTPRIWPTYEMAADCLGFPAKYVRAMGSSTGDFVPVNGPRIGWQPKWDEKQYLESMDQEIQDVLDLDTLQPSLFNALISPA</sequence>
<dbReference type="STRING" id="5539.A0A3E2HEB9"/>
<dbReference type="OrthoDB" id="10262413at2759"/>
<dbReference type="OMA" id="HTASGMH"/>
<keyword evidence="3" id="KW-1185">Reference proteome</keyword>
<dbReference type="Proteomes" id="UP000258309">
    <property type="component" value="Unassembled WGS sequence"/>
</dbReference>
<comment type="caution">
    <text evidence="2">The sequence shown here is derived from an EMBL/GenBank/DDBJ whole genome shotgun (WGS) entry which is preliminary data.</text>
</comment>
<dbReference type="Gene3D" id="3.40.50.720">
    <property type="entry name" value="NAD(P)-binding Rossmann-like Domain"/>
    <property type="match status" value="1"/>
</dbReference>
<feature type="domain" description="NAD-dependent epimerase/dehydratase" evidence="1">
    <location>
        <begin position="5"/>
        <end position="231"/>
    </location>
</feature>
<dbReference type="InterPro" id="IPR001509">
    <property type="entry name" value="Epimerase_deHydtase"/>
</dbReference>
<feature type="non-terminal residue" evidence="2">
    <location>
        <position position="1"/>
    </location>
</feature>
<name>A0A3E2HEB9_SCYLI</name>
<accession>A0A3E2HEB9</accession>
<dbReference type="EMBL" id="NCSJ02000069">
    <property type="protein sequence ID" value="RFU31754.1"/>
    <property type="molecule type" value="Genomic_DNA"/>
</dbReference>
<evidence type="ECO:0000313" key="2">
    <source>
        <dbReference type="EMBL" id="RFU31754.1"/>
    </source>
</evidence>
<dbReference type="Pfam" id="PF01370">
    <property type="entry name" value="Epimerase"/>
    <property type="match status" value="1"/>
</dbReference>
<dbReference type="AlphaFoldDB" id="A0A3E2HEB9"/>
<evidence type="ECO:0000313" key="3">
    <source>
        <dbReference type="Proteomes" id="UP000258309"/>
    </source>
</evidence>
<dbReference type="GO" id="GO:0004029">
    <property type="term" value="F:aldehyde dehydrogenase (NAD+) activity"/>
    <property type="evidence" value="ECO:0007669"/>
    <property type="project" value="TreeGrafter"/>
</dbReference>
<organism evidence="2 3">
    <name type="scientific">Scytalidium lignicola</name>
    <name type="common">Hyphomycete</name>
    <dbReference type="NCBI Taxonomy" id="5539"/>
    <lineage>
        <taxon>Eukaryota</taxon>
        <taxon>Fungi</taxon>
        <taxon>Dikarya</taxon>
        <taxon>Ascomycota</taxon>
        <taxon>Pezizomycotina</taxon>
        <taxon>Leotiomycetes</taxon>
        <taxon>Leotiomycetes incertae sedis</taxon>
        <taxon>Scytalidium</taxon>
    </lineage>
</organism>
<feature type="non-terminal residue" evidence="2">
    <location>
        <position position="355"/>
    </location>
</feature>